<name>A0A177LBQ5_9BACI</name>
<dbReference type="Proteomes" id="UP000076935">
    <property type="component" value="Unassembled WGS sequence"/>
</dbReference>
<keyword evidence="2" id="KW-1185">Reference proteome</keyword>
<dbReference type="STRING" id="29332.AWH48_04940"/>
<evidence type="ECO:0000313" key="2">
    <source>
        <dbReference type="Proteomes" id="UP000076935"/>
    </source>
</evidence>
<reference evidence="1 2" key="1">
    <citation type="submission" date="2016-01" db="EMBL/GenBank/DDBJ databases">
        <title>Investigation of taxonomic status of Bacillus aminovorans.</title>
        <authorList>
            <person name="Verma A."/>
            <person name="Pal Y."/>
            <person name="Krishnamurthi S."/>
        </authorList>
    </citation>
    <scope>NUCLEOTIDE SEQUENCE [LARGE SCALE GENOMIC DNA]</scope>
    <source>
        <strain evidence="1 2">DSM 1314</strain>
    </source>
</reference>
<sequence>MTKQSVRSFGFGLLAAAAAFFLFDYTLRDQLLSNEEMIQLLEENNYTVLTTNELNEQLAKTASIETISPAEAEKEQIMGNESAVSESKEITVTIKAGMSSDDIIDALKKARVIDDEESFNTYLKENEYSSKLQIGTFTFSTDMSNEEIASTLIK</sequence>
<gene>
    <name evidence="1" type="ORF">AWH49_09290</name>
</gene>
<dbReference type="AlphaFoldDB" id="A0A177LBQ5"/>
<organism evidence="1 2">
    <name type="scientific">Domibacillus aminovorans</name>
    <dbReference type="NCBI Taxonomy" id="29332"/>
    <lineage>
        <taxon>Bacteria</taxon>
        <taxon>Bacillati</taxon>
        <taxon>Bacillota</taxon>
        <taxon>Bacilli</taxon>
        <taxon>Bacillales</taxon>
        <taxon>Bacillaceae</taxon>
        <taxon>Domibacillus</taxon>
    </lineage>
</organism>
<dbReference type="EMBL" id="LQWY01000005">
    <property type="protein sequence ID" value="OAH62846.1"/>
    <property type="molecule type" value="Genomic_DNA"/>
</dbReference>
<evidence type="ECO:0000313" key="1">
    <source>
        <dbReference type="EMBL" id="OAH62846.1"/>
    </source>
</evidence>
<dbReference type="Gene3D" id="3.30.1490.480">
    <property type="entry name" value="Endolytic murein transglycosylase"/>
    <property type="match status" value="1"/>
</dbReference>
<dbReference type="Pfam" id="PF02618">
    <property type="entry name" value="YceG"/>
    <property type="match status" value="1"/>
</dbReference>
<dbReference type="InterPro" id="IPR003770">
    <property type="entry name" value="MLTG-like"/>
</dbReference>
<proteinExistence type="predicted"/>
<protein>
    <recommendedName>
        <fullName evidence="3">Aminodeoxychorismate lyase</fullName>
    </recommendedName>
</protein>
<accession>A0A177LBQ5</accession>
<comment type="caution">
    <text evidence="1">The sequence shown here is derived from an EMBL/GenBank/DDBJ whole genome shotgun (WGS) entry which is preliminary data.</text>
</comment>
<evidence type="ECO:0008006" key="3">
    <source>
        <dbReference type="Google" id="ProtNLM"/>
    </source>
</evidence>
<dbReference type="RefSeq" id="WP_063964660.1">
    <property type="nucleotide sequence ID" value="NZ_JBCNAN010000033.1"/>
</dbReference>